<dbReference type="AlphaFoldDB" id="A0A160PL98"/>
<dbReference type="Proteomes" id="UP000218288">
    <property type="component" value="Chromosome"/>
</dbReference>
<reference evidence="2 3" key="1">
    <citation type="journal article" date="2016" name="Genome Announc.">
        <title>Complete Genome Sequence of Methylobacterium populi P-1M, Isolated from Pink-Pigmented Household Biofilm.</title>
        <authorList>
            <person name="Morohoshi T."/>
            <person name="Ikeda T."/>
        </authorList>
    </citation>
    <scope>NUCLEOTIDE SEQUENCE [LARGE SCALE GENOMIC DNA]</scope>
    <source>
        <strain evidence="2 3">P-1M</strain>
    </source>
</reference>
<organism evidence="2 3">
    <name type="scientific">Methylorubrum populi</name>
    <dbReference type="NCBI Taxonomy" id="223967"/>
    <lineage>
        <taxon>Bacteria</taxon>
        <taxon>Pseudomonadati</taxon>
        <taxon>Pseudomonadota</taxon>
        <taxon>Alphaproteobacteria</taxon>
        <taxon>Hyphomicrobiales</taxon>
        <taxon>Methylobacteriaceae</taxon>
        <taxon>Methylorubrum</taxon>
    </lineage>
</organism>
<evidence type="ECO:0000313" key="3">
    <source>
        <dbReference type="Proteomes" id="UP000218288"/>
    </source>
</evidence>
<feature type="compositionally biased region" description="Basic and acidic residues" evidence="1">
    <location>
        <begin position="108"/>
        <end position="127"/>
    </location>
</feature>
<feature type="compositionally biased region" description="Basic and acidic residues" evidence="1">
    <location>
        <begin position="25"/>
        <end position="50"/>
    </location>
</feature>
<dbReference type="EMBL" id="AP014809">
    <property type="protein sequence ID" value="BAU93974.1"/>
    <property type="molecule type" value="Genomic_DNA"/>
</dbReference>
<evidence type="ECO:0000256" key="1">
    <source>
        <dbReference type="SAM" id="MobiDB-lite"/>
    </source>
</evidence>
<evidence type="ECO:0000313" key="2">
    <source>
        <dbReference type="EMBL" id="BAU93974.1"/>
    </source>
</evidence>
<proteinExistence type="predicted"/>
<accession>A0A160PL98</accession>
<gene>
    <name evidence="2" type="ORF">MPPM_5369</name>
</gene>
<feature type="compositionally biased region" description="Basic and acidic residues" evidence="1">
    <location>
        <begin position="60"/>
        <end position="69"/>
    </location>
</feature>
<sequence>MEAGKQDGRKQPETGHALGQPVDVAARDEAHGKELREDMVGLSQMKREPIDMPEPWGKPGNEDRLDLDARQQQAQGLGEAGGLAIADHCDARAARRPSPWSRPGSRGEPARRSSLDGRDDRLEKGGERGQAARGLLWAGVQDRIRR</sequence>
<feature type="compositionally biased region" description="Low complexity" evidence="1">
    <location>
        <begin position="96"/>
        <end position="107"/>
    </location>
</feature>
<name>A0A160PL98_9HYPH</name>
<protein>
    <submittedName>
        <fullName evidence="2">Uncharacterized protein</fullName>
    </submittedName>
</protein>
<feature type="compositionally biased region" description="Basic and acidic residues" evidence="1">
    <location>
        <begin position="1"/>
        <end position="13"/>
    </location>
</feature>
<feature type="region of interest" description="Disordered" evidence="1">
    <location>
        <begin position="1"/>
        <end position="146"/>
    </location>
</feature>